<feature type="transmembrane region" description="Helical" evidence="7">
    <location>
        <begin position="67"/>
        <end position="88"/>
    </location>
</feature>
<evidence type="ECO:0000256" key="1">
    <source>
        <dbReference type="ARBA" id="ARBA00004651"/>
    </source>
</evidence>
<dbReference type="EMBL" id="FQVY01000005">
    <property type="protein sequence ID" value="SHG54977.1"/>
    <property type="molecule type" value="Genomic_DNA"/>
</dbReference>
<reference evidence="12" key="2">
    <citation type="submission" date="2016-11" db="EMBL/GenBank/DDBJ databases">
        <authorList>
            <person name="Varghese N."/>
            <person name="Submissions S."/>
        </authorList>
    </citation>
    <scope>NUCLEOTIDE SEQUENCE</scope>
    <source>
        <strain evidence="12">DSM 4029</strain>
    </source>
</reference>
<dbReference type="InterPro" id="IPR008910">
    <property type="entry name" value="MSC_TM_helix"/>
</dbReference>
<dbReference type="SUPFAM" id="SSF50182">
    <property type="entry name" value="Sm-like ribonucleoproteins"/>
    <property type="match status" value="1"/>
</dbReference>
<accession>A0AAQ1MF94</accession>
<evidence type="ECO:0000256" key="3">
    <source>
        <dbReference type="ARBA" id="ARBA00022475"/>
    </source>
</evidence>
<dbReference type="PROSITE" id="PS01246">
    <property type="entry name" value="UPF0003"/>
    <property type="match status" value="1"/>
</dbReference>
<evidence type="ECO:0000256" key="2">
    <source>
        <dbReference type="ARBA" id="ARBA00008017"/>
    </source>
</evidence>
<sequence>MDTSSAVNLPEIPQGLTLEGVWNWFLSMLPSLAKAALILLVGYIAIKVILRLVDRVVKRRNLSPSAYKFFSSVLKIVLWFLVLFTAGSSLGIELSSFLAIFSVAGIAVSLAVKDSLTDVAGGLQILITKPFGVGDFVDLDGTSGTVLEIGVVYTKLLTIDNRGIYIPNGQVTSSKIINASSEESRRLDLVVPIPYEADFERAIELLKGIVYAHPDSYKEPAPLIRLSEFGDSALEIAVRVWTEPAKVFPLKYDLLEEIKRTFDREGIPIAYPHLDVTLVK</sequence>
<dbReference type="EMBL" id="WWVX01000003">
    <property type="protein sequence ID" value="MZL69301.1"/>
    <property type="molecule type" value="Genomic_DNA"/>
</dbReference>
<dbReference type="GO" id="GO:0005886">
    <property type="term" value="C:plasma membrane"/>
    <property type="evidence" value="ECO:0007669"/>
    <property type="project" value="UniProtKB-SubCell"/>
</dbReference>
<organism evidence="12 13">
    <name type="scientific">Bittarella massiliensis</name>
    <name type="common">ex Durand et al. 2017</name>
    <dbReference type="NCBI Taxonomy" id="1720313"/>
    <lineage>
        <taxon>Bacteria</taxon>
        <taxon>Bacillati</taxon>
        <taxon>Bacillota</taxon>
        <taxon>Clostridia</taxon>
        <taxon>Eubacteriales</taxon>
        <taxon>Oscillospiraceae</taxon>
        <taxon>Bittarella (ex Durand et al. 2017)</taxon>
    </lineage>
</organism>
<dbReference type="InterPro" id="IPR045275">
    <property type="entry name" value="MscS_archaea/bacteria_type"/>
</dbReference>
<feature type="domain" description="Mechanosensitive ion channel MscS C-terminal" evidence="9">
    <location>
        <begin position="188"/>
        <end position="269"/>
    </location>
</feature>
<evidence type="ECO:0000259" key="9">
    <source>
        <dbReference type="Pfam" id="PF21082"/>
    </source>
</evidence>
<evidence type="ECO:0000313" key="12">
    <source>
        <dbReference type="EMBL" id="SHG54977.1"/>
    </source>
</evidence>
<evidence type="ECO:0000259" key="8">
    <source>
        <dbReference type="Pfam" id="PF00924"/>
    </source>
</evidence>
<dbReference type="SUPFAM" id="SSF82861">
    <property type="entry name" value="Mechanosensitive channel protein MscS (YggB), transmembrane region"/>
    <property type="match status" value="1"/>
</dbReference>
<dbReference type="InterPro" id="IPR011014">
    <property type="entry name" value="MscS_channel_TM-2"/>
</dbReference>
<dbReference type="InterPro" id="IPR049142">
    <property type="entry name" value="MS_channel_1st"/>
</dbReference>
<dbReference type="PANTHER" id="PTHR30221">
    <property type="entry name" value="SMALL-CONDUCTANCE MECHANOSENSITIVE CHANNEL"/>
    <property type="match status" value="1"/>
</dbReference>
<dbReference type="InterPro" id="IPR010920">
    <property type="entry name" value="LSM_dom_sf"/>
</dbReference>
<comment type="similarity">
    <text evidence="2">Belongs to the MscS (TC 1.A.23) family.</text>
</comment>
<keyword evidence="14" id="KW-1185">Reference proteome</keyword>
<comment type="subcellular location">
    <subcellularLocation>
        <location evidence="1">Cell membrane</location>
        <topology evidence="1">Multi-pass membrane protein</topology>
    </subcellularLocation>
</comment>
<proteinExistence type="inferred from homology"/>
<dbReference type="PANTHER" id="PTHR30221:SF1">
    <property type="entry name" value="SMALL-CONDUCTANCE MECHANOSENSITIVE CHANNEL"/>
    <property type="match status" value="1"/>
</dbReference>
<comment type="caution">
    <text evidence="12">The sequence shown here is derived from an EMBL/GenBank/DDBJ whole genome shotgun (WGS) entry which is preliminary data.</text>
</comment>
<evidence type="ECO:0000256" key="5">
    <source>
        <dbReference type="ARBA" id="ARBA00022989"/>
    </source>
</evidence>
<dbReference type="InterPro" id="IPR049278">
    <property type="entry name" value="MS_channel_C"/>
</dbReference>
<name>A0AAQ1MF94_9FIRM</name>
<dbReference type="Pfam" id="PF00924">
    <property type="entry name" value="MS_channel_2nd"/>
    <property type="match status" value="1"/>
</dbReference>
<dbReference type="Proteomes" id="UP000474718">
    <property type="component" value="Unassembled WGS sequence"/>
</dbReference>
<dbReference type="InterPro" id="IPR006686">
    <property type="entry name" value="MscS_channel_CS"/>
</dbReference>
<protein>
    <submittedName>
        <fullName evidence="11">Mechanosensitive ion channel</fullName>
    </submittedName>
    <submittedName>
        <fullName evidence="12">Small conductance mechanosensitive channel</fullName>
    </submittedName>
</protein>
<evidence type="ECO:0000256" key="4">
    <source>
        <dbReference type="ARBA" id="ARBA00022692"/>
    </source>
</evidence>
<gene>
    <name evidence="11" type="ORF">GT747_05895</name>
    <name evidence="12" type="ORF">SAMN05444424_2658</name>
</gene>
<dbReference type="SUPFAM" id="SSF82689">
    <property type="entry name" value="Mechanosensitive channel protein MscS (YggB), C-terminal domain"/>
    <property type="match status" value="1"/>
</dbReference>
<feature type="domain" description="Mechanosensitive ion channel MscS" evidence="8">
    <location>
        <begin position="114"/>
        <end position="180"/>
    </location>
</feature>
<evidence type="ECO:0000313" key="11">
    <source>
        <dbReference type="EMBL" id="MZL69301.1"/>
    </source>
</evidence>
<feature type="domain" description="Mechanosensitive ion channel transmembrane helices 2/3" evidence="10">
    <location>
        <begin position="73"/>
        <end position="113"/>
    </location>
</feature>
<reference evidence="11 14" key="3">
    <citation type="journal article" date="2019" name="Nat. Med.">
        <title>A library of human gut bacterial isolates paired with longitudinal multiomics data enables mechanistic microbiome research.</title>
        <authorList>
            <person name="Poyet M."/>
            <person name="Groussin M."/>
            <person name="Gibbons S.M."/>
            <person name="Avila-Pacheco J."/>
            <person name="Jiang X."/>
            <person name="Kearney S.M."/>
            <person name="Perrotta A.R."/>
            <person name="Berdy B."/>
            <person name="Zhao S."/>
            <person name="Lieberman T.D."/>
            <person name="Swanson P.K."/>
            <person name="Smith M."/>
            <person name="Roesemann S."/>
            <person name="Alexander J.E."/>
            <person name="Rich S.A."/>
            <person name="Livny J."/>
            <person name="Vlamakis H."/>
            <person name="Clish C."/>
            <person name="Bullock K."/>
            <person name="Deik A."/>
            <person name="Scott J."/>
            <person name="Pierce K.A."/>
            <person name="Xavier R.J."/>
            <person name="Alm E.J."/>
        </authorList>
    </citation>
    <scope>NUCLEOTIDE SEQUENCE [LARGE SCALE GENOMIC DNA]</scope>
    <source>
        <strain evidence="11 14">BIOML-A2</strain>
    </source>
</reference>
<dbReference type="InterPro" id="IPR011066">
    <property type="entry name" value="MscS_channel_C_sf"/>
</dbReference>
<evidence type="ECO:0000313" key="14">
    <source>
        <dbReference type="Proteomes" id="UP000474718"/>
    </source>
</evidence>
<evidence type="ECO:0000259" key="10">
    <source>
        <dbReference type="Pfam" id="PF21088"/>
    </source>
</evidence>
<reference evidence="13" key="1">
    <citation type="submission" date="2016-11" db="EMBL/GenBank/DDBJ databases">
        <authorList>
            <person name="Jaros S."/>
            <person name="Januszkiewicz K."/>
            <person name="Wedrychowicz H."/>
        </authorList>
    </citation>
    <scope>NUCLEOTIDE SEQUENCE [LARGE SCALE GENOMIC DNA]</scope>
    <source>
        <strain evidence="13">DSM 4029</strain>
    </source>
</reference>
<dbReference type="InterPro" id="IPR023408">
    <property type="entry name" value="MscS_beta-dom_sf"/>
</dbReference>
<evidence type="ECO:0000256" key="7">
    <source>
        <dbReference type="SAM" id="Phobius"/>
    </source>
</evidence>
<dbReference type="Gene3D" id="1.10.287.1260">
    <property type="match status" value="1"/>
</dbReference>
<keyword evidence="4 7" id="KW-0812">Transmembrane</keyword>
<dbReference type="Proteomes" id="UP000184089">
    <property type="component" value="Unassembled WGS sequence"/>
</dbReference>
<keyword evidence="6 7" id="KW-0472">Membrane</keyword>
<feature type="transmembrane region" description="Helical" evidence="7">
    <location>
        <begin position="94"/>
        <end position="112"/>
    </location>
</feature>
<keyword evidence="5 7" id="KW-1133">Transmembrane helix</keyword>
<dbReference type="GO" id="GO:0008381">
    <property type="term" value="F:mechanosensitive monoatomic ion channel activity"/>
    <property type="evidence" value="ECO:0007669"/>
    <property type="project" value="InterPro"/>
</dbReference>
<dbReference type="Pfam" id="PF05552">
    <property type="entry name" value="MS_channel_1st_1"/>
    <property type="match status" value="1"/>
</dbReference>
<evidence type="ECO:0000256" key="6">
    <source>
        <dbReference type="ARBA" id="ARBA00023136"/>
    </source>
</evidence>
<dbReference type="Gene3D" id="2.30.30.60">
    <property type="match status" value="1"/>
</dbReference>
<dbReference type="Pfam" id="PF21088">
    <property type="entry name" value="MS_channel_1st"/>
    <property type="match status" value="1"/>
</dbReference>
<dbReference type="AlphaFoldDB" id="A0AAQ1MF94"/>
<dbReference type="RefSeq" id="WP_021661492.1">
    <property type="nucleotide sequence ID" value="NZ_FQVY01000005.1"/>
</dbReference>
<feature type="transmembrane region" description="Helical" evidence="7">
    <location>
        <begin position="24"/>
        <end position="46"/>
    </location>
</feature>
<dbReference type="Pfam" id="PF21082">
    <property type="entry name" value="MS_channel_3rd"/>
    <property type="match status" value="1"/>
</dbReference>
<dbReference type="Gene3D" id="3.30.70.100">
    <property type="match status" value="1"/>
</dbReference>
<dbReference type="InterPro" id="IPR006685">
    <property type="entry name" value="MscS_channel_2nd"/>
</dbReference>
<evidence type="ECO:0000313" key="13">
    <source>
        <dbReference type="Proteomes" id="UP000184089"/>
    </source>
</evidence>
<keyword evidence="3" id="KW-1003">Cell membrane</keyword>